<evidence type="ECO:0000313" key="3">
    <source>
        <dbReference type="Proteomes" id="UP000663854"/>
    </source>
</evidence>
<dbReference type="EMBL" id="CAJNOH010000072">
    <property type="protein sequence ID" value="CAF0839684.1"/>
    <property type="molecule type" value="Genomic_DNA"/>
</dbReference>
<dbReference type="Proteomes" id="UP000663870">
    <property type="component" value="Unassembled WGS sequence"/>
</dbReference>
<comment type="caution">
    <text evidence="1">The sequence shown here is derived from an EMBL/GenBank/DDBJ whole genome shotgun (WGS) entry which is preliminary data.</text>
</comment>
<keyword evidence="4" id="KW-1185">Reference proteome</keyword>
<organism evidence="1 3">
    <name type="scientific">Rotaria sordida</name>
    <dbReference type="NCBI Taxonomy" id="392033"/>
    <lineage>
        <taxon>Eukaryota</taxon>
        <taxon>Metazoa</taxon>
        <taxon>Spiralia</taxon>
        <taxon>Gnathifera</taxon>
        <taxon>Rotifera</taxon>
        <taxon>Eurotatoria</taxon>
        <taxon>Bdelloidea</taxon>
        <taxon>Philodinida</taxon>
        <taxon>Philodinidae</taxon>
        <taxon>Rotaria</taxon>
    </lineage>
</organism>
<sequence>MKMKYSNVGLNDLGDEILLIILKNLNHFDIHYSLHGVNQRLTQLIQDSIFTNHLYFIKKSSDKFIDRLSDKMIHDRFCLQILPSIDDKIELQSYDDCLYLLDGRFNQLHRLIIDVVNPINIGTVDNQDLLPNLKYFYFSCNIMRFYNDEIILSLLSRMSNLERLDLYIIFDCQTTFIDGNYLKKNILNSMTKLNEFHFSITSHISNVMKLNLPSKKDIQQTFIHFQTKNIIYVDYFPESKKGLCHIYSYPSKMIYYGDITNQFPGGLYEYVRQVSLFDEKPFEHEFLLRIQKSFPLLEILYVKNKKPQNRKQSNDNQQYLSLIQFSSLSELRLNDVHDDYIEEFLFHTKTYLTKNVNLFIEYESLERITHNFTRECTRINCAKVDKLYLCGNDELKCENSLGKYFPIAKIINPRRY</sequence>
<reference evidence="1" key="1">
    <citation type="submission" date="2021-02" db="EMBL/GenBank/DDBJ databases">
        <authorList>
            <person name="Nowell W R."/>
        </authorList>
    </citation>
    <scope>NUCLEOTIDE SEQUENCE</scope>
</reference>
<dbReference type="Proteomes" id="UP000663854">
    <property type="component" value="Unassembled WGS sequence"/>
</dbReference>
<dbReference type="AlphaFoldDB" id="A0A813VFY2"/>
<accession>A0A813VFY2</accession>
<evidence type="ECO:0000313" key="2">
    <source>
        <dbReference type="EMBL" id="CAF0860053.1"/>
    </source>
</evidence>
<evidence type="ECO:0008006" key="5">
    <source>
        <dbReference type="Google" id="ProtNLM"/>
    </source>
</evidence>
<proteinExistence type="predicted"/>
<gene>
    <name evidence="2" type="ORF">JXQ802_LOCUS7139</name>
    <name evidence="1" type="ORF">PYM288_LOCUS6505</name>
</gene>
<evidence type="ECO:0000313" key="4">
    <source>
        <dbReference type="Proteomes" id="UP000663870"/>
    </source>
</evidence>
<name>A0A813VFY2_9BILA</name>
<protein>
    <recommendedName>
        <fullName evidence="5">F-box domain-containing protein</fullName>
    </recommendedName>
</protein>
<dbReference type="EMBL" id="CAJNOL010000117">
    <property type="protein sequence ID" value="CAF0860053.1"/>
    <property type="molecule type" value="Genomic_DNA"/>
</dbReference>
<evidence type="ECO:0000313" key="1">
    <source>
        <dbReference type="EMBL" id="CAF0839684.1"/>
    </source>
</evidence>